<comment type="caution">
    <text evidence="3">The sequence shown here is derived from an EMBL/GenBank/DDBJ whole genome shotgun (WGS) entry which is preliminary data.</text>
</comment>
<dbReference type="NCBIfam" id="NF007525">
    <property type="entry name" value="PRK10137.1"/>
    <property type="match status" value="1"/>
</dbReference>
<dbReference type="PANTHER" id="PTHR23403">
    <property type="entry name" value="TREHALASE"/>
    <property type="match status" value="1"/>
</dbReference>
<evidence type="ECO:0000259" key="1">
    <source>
        <dbReference type="Pfam" id="PF21152"/>
    </source>
</evidence>
<evidence type="ECO:0000259" key="2">
    <source>
        <dbReference type="Pfam" id="PF22422"/>
    </source>
</evidence>
<dbReference type="Proteomes" id="UP000241771">
    <property type="component" value="Unassembled WGS sequence"/>
</dbReference>
<dbReference type="Gene3D" id="1.50.10.10">
    <property type="match status" value="1"/>
</dbReference>
<gene>
    <name evidence="3" type="ORF">C9I98_18505</name>
</gene>
<dbReference type="InterPro" id="IPR054491">
    <property type="entry name" value="MGH1-like_GH"/>
</dbReference>
<protein>
    <submittedName>
        <fullName evidence="3">Alpha-glucosidase</fullName>
    </submittedName>
</protein>
<dbReference type="AlphaFoldDB" id="A0A2T3NPD8"/>
<dbReference type="InterPro" id="IPR001661">
    <property type="entry name" value="Glyco_hydro_37"/>
</dbReference>
<evidence type="ECO:0000313" key="3">
    <source>
        <dbReference type="EMBL" id="PSW18082.1"/>
    </source>
</evidence>
<dbReference type="Gene3D" id="2.70.98.50">
    <property type="entry name" value="putative glycoside hydrolase family protein from bacillus halodurans"/>
    <property type="match status" value="1"/>
</dbReference>
<accession>A0A2T3NPD8</accession>
<reference evidence="3 4" key="1">
    <citation type="submission" date="2018-01" db="EMBL/GenBank/DDBJ databases">
        <title>Whole genome sequencing of Histamine producing bacteria.</title>
        <authorList>
            <person name="Butler K."/>
        </authorList>
    </citation>
    <scope>NUCLEOTIDE SEQUENCE [LARGE SCALE GENOMIC DNA]</scope>
    <source>
        <strain evidence="3 4">DSM 100436</strain>
    </source>
</reference>
<dbReference type="InterPro" id="IPR008928">
    <property type="entry name" value="6-hairpin_glycosidase_sf"/>
</dbReference>
<proteinExistence type="predicted"/>
<feature type="domain" description="Glucosidase YgjK N-terminal" evidence="1">
    <location>
        <begin position="51"/>
        <end position="311"/>
    </location>
</feature>
<sequence length="916" mass="103674">MVETMTMKKQILAVAISTALLVGCGSDSSSSVTDKQLPEAKIAMQYQNTIDRFGDPKAWIDREEHGNRKFNTFFDMGAWHGFHLPESPENYGSFTGGAIIAEEYLVYLSENFQRLNIAGYDLGSGDAELFHIPGALIQTIDMGDFVLEAELRYATNRTAVIKTTIKSNIDDLKLDLSWGGTLLDIWKGEQRVDENQDSHSNLLDTSVLLDDEHNVVAVDFSRFRDTWDAMFGGESKYIISWADDVELLCVTNGYIAMMANNPQLAKGESHEIVQTISYVHDNSELVKEQPLIDQHLANPDPAFAASIERWEETVKLGVEPNAPEDVRRMAVKLMDNLTGNWRSAAGEITGAGLTPSPTAPWFNMIWPWDTWKIAYAMAHFNPEVAMAGINTHFDWQIGPDADALQWQNRPFDEGTLQDVIAYSRSPEYDGGDSGNWIERNTKPSLASWSVWEVYTQLKAQGKEDIAKTWLTDLYPKLVKYHQWWYINRDHDGNGLVEYGAMRDGLLSKGKADGDVNTHNNADQEMIFSIKPDADADYIELAGIEEYRNFANRIAGDFQGKDEDGNDRTLSYSQWVNIDVPVKTAVTWESGQDDAARFGFIYNLNDANEKGNQDYDHLGQYAKDTQQFDNTLKEENGRWVYADTSEPNMAKLYRAEKDWVMDIYENHDDGEHGLIGYSSNQESIDINSFLTGEKIYLAQMADELGKHAEADAFRADAEKLKAIINDEFFDPDTKMFYDRKFTKYETCKDIIPENHTEGFTVDMQDNGCYVRELLSFRGKSTEGWTPLFQNLASQENAKEVIEHTLLNPDDFWIGGDLVIPFPTAAASNPSYDPEIYWRGRVWIDYLYFGVRALDNYGYTAEAKQAVDAYFKHAKGLVGTSDPVWENYNPETGGTGNANNFGWAAAHSYMLHKFRYGN</sequence>
<dbReference type="InterPro" id="IPR012341">
    <property type="entry name" value="6hp_glycosidase-like_sf"/>
</dbReference>
<dbReference type="EMBL" id="PYMA01000013">
    <property type="protein sequence ID" value="PSW18082.1"/>
    <property type="molecule type" value="Genomic_DNA"/>
</dbReference>
<dbReference type="GO" id="GO:0004555">
    <property type="term" value="F:alpha,alpha-trehalase activity"/>
    <property type="evidence" value="ECO:0007669"/>
    <property type="project" value="InterPro"/>
</dbReference>
<name>A0A2T3NPD8_9GAMM</name>
<organism evidence="3 4">
    <name type="scientific">Photobacterium sanctipauli</name>
    <dbReference type="NCBI Taxonomy" id="1342794"/>
    <lineage>
        <taxon>Bacteria</taxon>
        <taxon>Pseudomonadati</taxon>
        <taxon>Pseudomonadota</taxon>
        <taxon>Gammaproteobacteria</taxon>
        <taxon>Vibrionales</taxon>
        <taxon>Vibrionaceae</taxon>
        <taxon>Photobacterium</taxon>
    </lineage>
</organism>
<dbReference type="Pfam" id="PF21152">
    <property type="entry name" value="YgjK_N"/>
    <property type="match status" value="1"/>
</dbReference>
<feature type="domain" description="Mannosylglycerate hydrolase MGH1-like glycoside hydrolase" evidence="2">
    <location>
        <begin position="365"/>
        <end position="901"/>
    </location>
</feature>
<dbReference type="PANTHER" id="PTHR23403:SF1">
    <property type="entry name" value="TREHALASE"/>
    <property type="match status" value="1"/>
</dbReference>
<dbReference type="Pfam" id="PF22422">
    <property type="entry name" value="MGH1-like_GH"/>
    <property type="match status" value="1"/>
</dbReference>
<dbReference type="Gene3D" id="3.30.1390.40">
    <property type="entry name" value="Ribosomal protein L30p/L7e"/>
    <property type="match status" value="1"/>
</dbReference>
<keyword evidence="4" id="KW-1185">Reference proteome</keyword>
<dbReference type="SUPFAM" id="SSF48208">
    <property type="entry name" value="Six-hairpin glycosidases"/>
    <property type="match status" value="1"/>
</dbReference>
<dbReference type="GO" id="GO:0005993">
    <property type="term" value="P:trehalose catabolic process"/>
    <property type="evidence" value="ECO:0007669"/>
    <property type="project" value="TreeGrafter"/>
</dbReference>
<evidence type="ECO:0000313" key="4">
    <source>
        <dbReference type="Proteomes" id="UP000241771"/>
    </source>
</evidence>
<dbReference type="InterPro" id="IPR048450">
    <property type="entry name" value="YgjK_N"/>
</dbReference>